<dbReference type="Pfam" id="PF07963">
    <property type="entry name" value="N_methyl"/>
    <property type="match status" value="1"/>
</dbReference>
<dbReference type="NCBIfam" id="TIGR02532">
    <property type="entry name" value="IV_pilin_GFxxxE"/>
    <property type="match status" value="1"/>
</dbReference>
<dbReference type="Proteomes" id="UP000006772">
    <property type="component" value="Unassembled WGS sequence"/>
</dbReference>
<dbReference type="RefSeq" id="WP_006464456.1">
    <property type="nucleotide sequence ID" value="NZ_AEEC02000023.1"/>
</dbReference>
<dbReference type="AlphaFoldDB" id="A0AAI9N323"/>
<protein>
    <recommendedName>
        <fullName evidence="4">Prepilin-type N-terminal cleavage/methylation domain-containing protein</fullName>
    </recommendedName>
</protein>
<dbReference type="Gene3D" id="3.30.1690.10">
    <property type="entry name" value="TcpA-like pilin"/>
    <property type="match status" value="1"/>
</dbReference>
<accession>A0AAI9N323</accession>
<keyword evidence="1" id="KW-0472">Membrane</keyword>
<gene>
    <name evidence="2" type="ORF">HFRIS_016080</name>
</gene>
<reference evidence="2 3" key="1">
    <citation type="journal article" date="2013" name="Front. Microbiol.">
        <title>The genome of the endophytic bacterium H. frisingense GSF30(T) identifies diverse strategies in the Herbaspirillum genus to interact with plants.</title>
        <authorList>
            <person name="Straub D."/>
            <person name="Rothballer M."/>
            <person name="Hartmann A."/>
            <person name="Ludewig U."/>
        </authorList>
    </citation>
    <scope>NUCLEOTIDE SEQUENCE [LARGE SCALE GENOMIC DNA]</scope>
    <source>
        <strain evidence="2 3">GSF30</strain>
    </source>
</reference>
<feature type="transmembrane region" description="Helical" evidence="1">
    <location>
        <begin position="15"/>
        <end position="36"/>
    </location>
</feature>
<dbReference type="EMBL" id="AEEC02000023">
    <property type="protein sequence ID" value="EOA03744.1"/>
    <property type="molecule type" value="Genomic_DNA"/>
</dbReference>
<proteinExistence type="predicted"/>
<comment type="caution">
    <text evidence="2">The sequence shown here is derived from an EMBL/GenBank/DDBJ whole genome shotgun (WGS) entry which is preliminary data.</text>
</comment>
<organism evidence="2 3">
    <name type="scientific">Herbaspirillum frisingense GSF30</name>
    <dbReference type="NCBI Taxonomy" id="864073"/>
    <lineage>
        <taxon>Bacteria</taxon>
        <taxon>Pseudomonadati</taxon>
        <taxon>Pseudomonadota</taxon>
        <taxon>Betaproteobacteria</taxon>
        <taxon>Burkholderiales</taxon>
        <taxon>Oxalobacteraceae</taxon>
        <taxon>Herbaspirillum</taxon>
    </lineage>
</organism>
<evidence type="ECO:0000256" key="1">
    <source>
        <dbReference type="SAM" id="Phobius"/>
    </source>
</evidence>
<sequence>MRKHHSGYTLVELSVALALAGMIVLTSITGTTWLLAQQRINELSAENGNAIRRINDAYDQLPNYGGLTLRQAVSLGAFNHFLITQRGANNVTVTHPFGGAVGVAPIGVASRAWGLYLNAIPTKHCADLLFQFAPIADALVVFPDGIADPVGWAPIVGLDSNLPAITISAGLNVAVPRIVRNLGQDLAPAALSAACRDAGNNFGVLLVRSKLR</sequence>
<dbReference type="PROSITE" id="PS00409">
    <property type="entry name" value="PROKAR_NTER_METHYL"/>
    <property type="match status" value="1"/>
</dbReference>
<name>A0AAI9N323_9BURK</name>
<evidence type="ECO:0000313" key="3">
    <source>
        <dbReference type="Proteomes" id="UP000006772"/>
    </source>
</evidence>
<dbReference type="InterPro" id="IPR012902">
    <property type="entry name" value="N_methyl_site"/>
</dbReference>
<keyword evidence="1" id="KW-0812">Transmembrane</keyword>
<evidence type="ECO:0008006" key="4">
    <source>
        <dbReference type="Google" id="ProtNLM"/>
    </source>
</evidence>
<keyword evidence="1" id="KW-1133">Transmembrane helix</keyword>
<evidence type="ECO:0000313" key="2">
    <source>
        <dbReference type="EMBL" id="EOA03744.1"/>
    </source>
</evidence>